<dbReference type="EMBL" id="VCBC01000006">
    <property type="protein sequence ID" value="TLU65667.1"/>
    <property type="molecule type" value="Genomic_DNA"/>
</dbReference>
<evidence type="ECO:0000313" key="7">
    <source>
        <dbReference type="Proteomes" id="UP000307790"/>
    </source>
</evidence>
<proteinExistence type="predicted"/>
<comment type="subcellular location">
    <subcellularLocation>
        <location evidence="1">Cell outer membrane</location>
    </subcellularLocation>
</comment>
<dbReference type="InterPro" id="IPR037066">
    <property type="entry name" value="Plug_dom_sf"/>
</dbReference>
<evidence type="ECO:0000256" key="3">
    <source>
        <dbReference type="ARBA" id="ARBA00023237"/>
    </source>
</evidence>
<feature type="domain" description="TonB-dependent receptor plug" evidence="5">
    <location>
        <begin position="103"/>
        <end position="197"/>
    </location>
</feature>
<comment type="caution">
    <text evidence="6">The sequence shown here is derived from an EMBL/GenBank/DDBJ whole genome shotgun (WGS) entry which is preliminary data.</text>
</comment>
<evidence type="ECO:0000256" key="2">
    <source>
        <dbReference type="ARBA" id="ARBA00023136"/>
    </source>
</evidence>
<keyword evidence="6" id="KW-0675">Receptor</keyword>
<dbReference type="OrthoDB" id="8727862at2"/>
<keyword evidence="2" id="KW-0472">Membrane</keyword>
<gene>
    <name evidence="6" type="ORF">FE810_06970</name>
</gene>
<organism evidence="6 7">
    <name type="scientific">Thalassotalea litorea</name>
    <dbReference type="NCBI Taxonomy" id="2020715"/>
    <lineage>
        <taxon>Bacteria</taxon>
        <taxon>Pseudomonadati</taxon>
        <taxon>Pseudomonadota</taxon>
        <taxon>Gammaproteobacteria</taxon>
        <taxon>Alteromonadales</taxon>
        <taxon>Colwelliaceae</taxon>
        <taxon>Thalassotalea</taxon>
    </lineage>
</organism>
<sequence>MNYFYALHKIIKPTEKTIMFTTIKLNKIALALLNSKKAKRTSSLVCASAFMGLLSAPALAEEEAAQAQVAQQDVEVIEVTGTNRRTMTKSLDIKKTATVIGDGISAADFGELPGLSLSDVIENVSGASGHRLKGSQNEISIRGLGSYWGYATFNGRTITNAGPGRAVNFKKFPSELVDGVFIYKSQSADLVEGGTSGTIEVSSLRAVDYGKNESRVEVTGIYNDYYSDVDGEDANPWGAKITASTVQNFETDSMGDFGFTLGLVHSDDSNPEENFGGNSQMGICATRLADGTPLSDNGSDCTSGEQAVSAGRVGRNPTPIDDWANLPEGESASNYRLISDYDPSSIFYVPNDAFWRTGEDEDTRTSIVGTMQWIPNDLLNINLDYEYSRLEYTEQRMELGLDTRRRALSDHIIADDHTLLYAKGEARPHLYGESRNQVDDYDGFGLNFEFTPNDDLTISSDLSYSRSYRYRVRHRSKFRSEERYQYELDFRGNNVPSLTWLDDDRNGPSDAGFNAAEAFDATDINSFVHDGVAYAEYRRGHDEREDDIWALRLDGEYVLDNEFFSSIKAGVRYSMEHLLDYQTNDVSTTFAGNERTTATDTADFDWDDNNEAAHIALTQGIVDNCQNGHYNGNLFNEEGGGSGQFVTYNAKCFIGQMQGQIAGNNGNTDFYDIGERMDGRNGSDRDVEEDIFAAYVMANIDTEIGGLPITGNIGLRAVKTKTHSRGWGDKVYITSNEDGTYSAVINPNDEIERVTLDSSYTKYLPSLNLRFDLGNEVYLRTAAYRAMSRFQMNAMSAGVTYERCEDVNDDSDCDENTNTDYTQVVQSGRAEGNHMNPYMSTNFDLSLEYYPSEDSALTLAAYYKAFNGGYENVQDVRDITVNLDGVDSIYPNVSHSAVDTADDESTITGIEFTANQHFSMLPYPFNGLGASLAYNYADSDFVTEEIASPGIVPDANLFGFSSDVASASVYWEQGPFSARVLYKYRSKYFQPNNLPFPTRTHRYVQDQDYLDFSARYKITSNVSVSLKALNLLDEPQVMTRGNDTTIADYSRSGAKFYLGVKAKF</sequence>
<reference evidence="6 7" key="1">
    <citation type="submission" date="2019-05" db="EMBL/GenBank/DDBJ databases">
        <title>Genome sequences of Thalassotalea litorea 1K03283.</title>
        <authorList>
            <person name="Zhang D."/>
        </authorList>
    </citation>
    <scope>NUCLEOTIDE SEQUENCE [LARGE SCALE GENOMIC DNA]</scope>
    <source>
        <strain evidence="6 7">MCCC 1K03283</strain>
    </source>
</reference>
<dbReference type="InterPro" id="IPR036942">
    <property type="entry name" value="Beta-barrel_TonB_sf"/>
</dbReference>
<dbReference type="PANTHER" id="PTHR40980">
    <property type="entry name" value="PLUG DOMAIN-CONTAINING PROTEIN"/>
    <property type="match status" value="1"/>
</dbReference>
<keyword evidence="7" id="KW-1185">Reference proteome</keyword>
<dbReference type="Gene3D" id="2.40.170.20">
    <property type="entry name" value="TonB-dependent receptor, beta-barrel domain"/>
    <property type="match status" value="1"/>
</dbReference>
<dbReference type="Gene3D" id="2.170.130.10">
    <property type="entry name" value="TonB-dependent receptor, plug domain"/>
    <property type="match status" value="1"/>
</dbReference>
<evidence type="ECO:0000256" key="4">
    <source>
        <dbReference type="SAM" id="MobiDB-lite"/>
    </source>
</evidence>
<name>A0A5R9INL2_9GAMM</name>
<dbReference type="AlphaFoldDB" id="A0A5R9INL2"/>
<dbReference type="PANTHER" id="PTHR40980:SF4">
    <property type="entry name" value="TONB-DEPENDENT RECEPTOR-LIKE BETA-BARREL DOMAIN-CONTAINING PROTEIN"/>
    <property type="match status" value="1"/>
</dbReference>
<evidence type="ECO:0000259" key="5">
    <source>
        <dbReference type="Pfam" id="PF07715"/>
    </source>
</evidence>
<dbReference type="SUPFAM" id="SSF56935">
    <property type="entry name" value="Porins"/>
    <property type="match status" value="1"/>
</dbReference>
<keyword evidence="3" id="KW-0998">Cell outer membrane</keyword>
<feature type="region of interest" description="Disordered" evidence="4">
    <location>
        <begin position="295"/>
        <end position="322"/>
    </location>
</feature>
<feature type="compositionally biased region" description="Polar residues" evidence="4">
    <location>
        <begin position="295"/>
        <end position="306"/>
    </location>
</feature>
<dbReference type="GO" id="GO:0009279">
    <property type="term" value="C:cell outer membrane"/>
    <property type="evidence" value="ECO:0007669"/>
    <property type="project" value="UniProtKB-SubCell"/>
</dbReference>
<evidence type="ECO:0000256" key="1">
    <source>
        <dbReference type="ARBA" id="ARBA00004442"/>
    </source>
</evidence>
<dbReference type="InterPro" id="IPR010104">
    <property type="entry name" value="TonB_rcpt_bac"/>
</dbReference>
<evidence type="ECO:0000313" key="6">
    <source>
        <dbReference type="EMBL" id="TLU65667.1"/>
    </source>
</evidence>
<dbReference type="Pfam" id="PF07715">
    <property type="entry name" value="Plug"/>
    <property type="match status" value="1"/>
</dbReference>
<accession>A0A5R9INL2</accession>
<protein>
    <submittedName>
        <fullName evidence="6">TonB-dependent receptor</fullName>
    </submittedName>
</protein>
<dbReference type="NCBIfam" id="TIGR01782">
    <property type="entry name" value="TonB-Xanth-Caul"/>
    <property type="match status" value="1"/>
</dbReference>
<dbReference type="Proteomes" id="UP000307790">
    <property type="component" value="Unassembled WGS sequence"/>
</dbReference>
<dbReference type="InterPro" id="IPR012910">
    <property type="entry name" value="Plug_dom"/>
</dbReference>